<evidence type="ECO:0000313" key="3">
    <source>
        <dbReference type="EMBL" id="QRD06854.1"/>
    </source>
</evidence>
<evidence type="ECO:0000259" key="2">
    <source>
        <dbReference type="Pfam" id="PF17172"/>
    </source>
</evidence>
<dbReference type="InterPro" id="IPR050931">
    <property type="entry name" value="Mito_Protein_Transport_Metaxin"/>
</dbReference>
<dbReference type="Pfam" id="PF17172">
    <property type="entry name" value="GST_N_4"/>
    <property type="match status" value="1"/>
</dbReference>
<dbReference type="AlphaFoldDB" id="A0A7U2NQM6"/>
<evidence type="ECO:0000256" key="1">
    <source>
        <dbReference type="ARBA" id="ARBA00006475"/>
    </source>
</evidence>
<reference evidence="4" key="1">
    <citation type="journal article" date="2021" name="BMC Genomics">
        <title>Chromosome-level genome assembly and manually-curated proteome of model necrotroph Parastagonospora nodorum Sn15 reveals a genome-wide trove of candidate effector homologs, and redundancy of virulence-related functions within an accessory chromosome.</title>
        <authorList>
            <person name="Bertazzoni S."/>
            <person name="Jones D.A.B."/>
            <person name="Phan H.T."/>
            <person name="Tan K.-C."/>
            <person name="Hane J.K."/>
        </authorList>
    </citation>
    <scope>NUCLEOTIDE SEQUENCE [LARGE SCALE GENOMIC DNA]</scope>
    <source>
        <strain evidence="4">SN15 / ATCC MYA-4574 / FGSC 10173)</strain>
    </source>
</reference>
<dbReference type="InterPro" id="IPR026928">
    <property type="entry name" value="FAX/IsoI-like"/>
</dbReference>
<sequence length="259" mass="29540">MKIPAHTKIVIHRGADRPGRYIWSPFVTKVEFRHRLAELPYSCGAGGPRNGPKGKIPWVEVSIPGQEPDTLADSSLITKDLVAKGLADDLNAHLTVQEKAQDLAIRAMLEDKLFFYNARERWVDNFYTMRDYSMAQLPFPQRYIFGYMAYRAILRTLHGQGTGRLSAEEVHSFRKEIWESVTAILEESRRRAAPSECFWVLGGKKPTEADTTVFGFIISSLVATAGPVNKQLVKDECPAAVEYARRIHERYFPDYEMWD</sequence>
<protein>
    <submittedName>
        <fullName evidence="3">Thioredoxin-like fold-containing protein</fullName>
    </submittedName>
</protein>
<dbReference type="PANTHER" id="PTHR12289:SF41">
    <property type="entry name" value="FAILED AXON CONNECTIONS-RELATED"/>
    <property type="match status" value="1"/>
</dbReference>
<proteinExistence type="inferred from homology"/>
<organism evidence="3 4">
    <name type="scientific">Phaeosphaeria nodorum (strain SN15 / ATCC MYA-4574 / FGSC 10173)</name>
    <name type="common">Glume blotch fungus</name>
    <name type="synonym">Parastagonospora nodorum</name>
    <dbReference type="NCBI Taxonomy" id="321614"/>
    <lineage>
        <taxon>Eukaryota</taxon>
        <taxon>Fungi</taxon>
        <taxon>Dikarya</taxon>
        <taxon>Ascomycota</taxon>
        <taxon>Pezizomycotina</taxon>
        <taxon>Dothideomycetes</taxon>
        <taxon>Pleosporomycetidae</taxon>
        <taxon>Pleosporales</taxon>
        <taxon>Pleosporineae</taxon>
        <taxon>Phaeosphaeriaceae</taxon>
        <taxon>Parastagonospora</taxon>
    </lineage>
</organism>
<dbReference type="Proteomes" id="UP000663193">
    <property type="component" value="Chromosome 21"/>
</dbReference>
<dbReference type="SFLD" id="SFLDG01200">
    <property type="entry name" value="SUF1.1"/>
    <property type="match status" value="1"/>
</dbReference>
<dbReference type="SFLD" id="SFLDS00019">
    <property type="entry name" value="Glutathione_Transferase_(cytos"/>
    <property type="match status" value="1"/>
</dbReference>
<accession>A0A7U2NQM6</accession>
<dbReference type="VEuPathDB" id="FungiDB:JI435_127320"/>
<evidence type="ECO:0000313" key="4">
    <source>
        <dbReference type="Proteomes" id="UP000663193"/>
    </source>
</evidence>
<gene>
    <name evidence="3" type="ORF">JI435_127320</name>
</gene>
<dbReference type="InterPro" id="IPR040079">
    <property type="entry name" value="Glutathione_S-Trfase"/>
</dbReference>
<name>A0A7U2NQM6_PHANO</name>
<keyword evidence="4" id="KW-1185">Reference proteome</keyword>
<dbReference type="SFLD" id="SFLDG01180">
    <property type="entry name" value="SUF1"/>
    <property type="match status" value="1"/>
</dbReference>
<dbReference type="InterPro" id="IPR012336">
    <property type="entry name" value="Thioredoxin-like_fold"/>
</dbReference>
<dbReference type="OrthoDB" id="5809458at2759"/>
<dbReference type="KEGG" id="pno:SNOG_12732"/>
<dbReference type="RefSeq" id="XP_001802952.1">
    <property type="nucleotide sequence ID" value="XM_001802900.1"/>
</dbReference>
<dbReference type="EMBL" id="CP069043">
    <property type="protein sequence ID" value="QRD06854.1"/>
    <property type="molecule type" value="Genomic_DNA"/>
</dbReference>
<comment type="similarity">
    <text evidence="1">Belongs to the FAX family.</text>
</comment>
<dbReference type="PANTHER" id="PTHR12289">
    <property type="entry name" value="METAXIN RELATED"/>
    <property type="match status" value="1"/>
</dbReference>
<feature type="domain" description="Thioredoxin-like fold" evidence="2">
    <location>
        <begin position="25"/>
        <end position="124"/>
    </location>
</feature>